<feature type="domain" description="RES" evidence="1">
    <location>
        <begin position="81"/>
        <end position="209"/>
    </location>
</feature>
<reference evidence="2" key="1">
    <citation type="submission" date="2017-10" db="EMBL/GenBank/DDBJ databases">
        <authorList>
            <person name="Colston S.M."/>
            <person name="Graf J."/>
        </authorList>
    </citation>
    <scope>NUCLEOTIDE SEQUENCE</scope>
    <source>
        <strain evidence="2">BAQ071013-135</strain>
    </source>
</reference>
<organism evidence="2 3">
    <name type="scientific">Aeromonas veronii</name>
    <dbReference type="NCBI Taxonomy" id="654"/>
    <lineage>
        <taxon>Bacteria</taxon>
        <taxon>Pseudomonadati</taxon>
        <taxon>Pseudomonadota</taxon>
        <taxon>Gammaproteobacteria</taxon>
        <taxon>Aeromonadales</taxon>
        <taxon>Aeromonadaceae</taxon>
        <taxon>Aeromonas</taxon>
    </lineage>
</organism>
<reference evidence="2" key="2">
    <citation type="journal article" date="2019" name="PLoS ONE">
        <title>Identification and characterization of putative Aeromonas spp. T3SS effectors.</title>
        <authorList>
            <person name="Rangel L.T."/>
            <person name="Marden J."/>
            <person name="Colston S."/>
            <person name="Setubal J.C."/>
            <person name="Graf J."/>
            <person name="Gogarten J.P."/>
        </authorList>
    </citation>
    <scope>NUCLEOTIDE SEQUENCE</scope>
    <source>
        <strain evidence="2">BAQ071013-135</strain>
    </source>
</reference>
<proteinExistence type="predicted"/>
<evidence type="ECO:0000259" key="1">
    <source>
        <dbReference type="SMART" id="SM00953"/>
    </source>
</evidence>
<sequence length="230" mass="25872">MIQDGIPRTAVVPIKGYRLIHTKYPTIDIFDDVASPEEFDILFEIQEITNPRLANEVGNLALLPRSEWVLGIPGANYAMAAFTHVNPEGSRFSNGEYGVYYIGDSKDTAISEIKYHCERYWRNVPELKFERFEYRCLATEIAGAVFTDITGLPDSHPYYHPTDYQPAQEFGAQLRAGNEIGVTYRSVRNPGGICWGLFTPRLITSIIPSSLHQIIWDRGIISVSQVTPAS</sequence>
<dbReference type="InterPro" id="IPR014914">
    <property type="entry name" value="RES_dom"/>
</dbReference>
<dbReference type="AlphaFoldDB" id="A0AAX2UPD2"/>
<accession>A0AAX2UPD2</accession>
<dbReference type="SMART" id="SM00953">
    <property type="entry name" value="RES"/>
    <property type="match status" value="1"/>
</dbReference>
<evidence type="ECO:0000313" key="2">
    <source>
        <dbReference type="EMBL" id="TND51807.1"/>
    </source>
</evidence>
<gene>
    <name evidence="2" type="ORF">CF123_18230</name>
</gene>
<evidence type="ECO:0000313" key="3">
    <source>
        <dbReference type="Proteomes" id="UP000796104"/>
    </source>
</evidence>
<dbReference type="Proteomes" id="UP000796104">
    <property type="component" value="Unassembled WGS sequence"/>
</dbReference>
<dbReference type="RefSeq" id="WP_139495259.1">
    <property type="nucleotide sequence ID" value="NZ_CAWORL010000019.1"/>
</dbReference>
<comment type="caution">
    <text evidence="2">The sequence shown here is derived from an EMBL/GenBank/DDBJ whole genome shotgun (WGS) entry which is preliminary data.</text>
</comment>
<protein>
    <recommendedName>
        <fullName evidence="1">RES domain-containing protein</fullName>
    </recommendedName>
</protein>
<name>A0AAX2UPD2_AERVE</name>
<dbReference type="Pfam" id="PF08808">
    <property type="entry name" value="RES"/>
    <property type="match status" value="1"/>
</dbReference>
<dbReference type="EMBL" id="PDXJ01000026">
    <property type="protein sequence ID" value="TND51807.1"/>
    <property type="molecule type" value="Genomic_DNA"/>
</dbReference>